<dbReference type="GO" id="GO:0016279">
    <property type="term" value="F:protein-lysine N-methyltransferase activity"/>
    <property type="evidence" value="ECO:0007669"/>
    <property type="project" value="RHEA"/>
</dbReference>
<comment type="catalytic activity">
    <reaction evidence="6">
        <text>L-lysyl-[protein] + 3 S-adenosyl-L-methionine = N(6),N(6),N(6)-trimethyl-L-lysyl-[protein] + 3 S-adenosyl-L-homocysteine + 3 H(+)</text>
        <dbReference type="Rhea" id="RHEA:54192"/>
        <dbReference type="Rhea" id="RHEA-COMP:9752"/>
        <dbReference type="Rhea" id="RHEA-COMP:13826"/>
        <dbReference type="ChEBI" id="CHEBI:15378"/>
        <dbReference type="ChEBI" id="CHEBI:29969"/>
        <dbReference type="ChEBI" id="CHEBI:57856"/>
        <dbReference type="ChEBI" id="CHEBI:59789"/>
        <dbReference type="ChEBI" id="CHEBI:61961"/>
    </reaction>
</comment>
<evidence type="ECO:0000256" key="4">
    <source>
        <dbReference type="ARBA" id="ARBA00022679"/>
    </source>
</evidence>
<sequence>MMYSAITICEGLASAQALAEAVEEIDPAPFAVGHFEIEDGSNRFEVGAHFEEVPDDVVLDLLAAVHGARPWTISEVPEVDWVAKVRRDLPPVEAGRFFLYGSHDADKVPEGRVPLLIEAAMAFGTGHHGTTLGCLRAIDRLEAQGFRPRGVADVGAGTAVLAMAAAKVWPGAAPVVAGDIDPVAVETAAANLTANGLGERVACVEAAGIDAPAFREGAPFDLILANILKGPLIALAPDLAGALAPGGRVVLSGLLVEQAPDVLAAYERQGLREADREQIGDWAILVLARAD</sequence>
<dbReference type="PANTHER" id="PTHR43648:SF1">
    <property type="entry name" value="ELECTRON TRANSFER FLAVOPROTEIN BETA SUBUNIT LYSINE METHYLTRANSFERASE"/>
    <property type="match status" value="1"/>
</dbReference>
<dbReference type="InterPro" id="IPR029063">
    <property type="entry name" value="SAM-dependent_MTases_sf"/>
</dbReference>
<dbReference type="SUPFAM" id="SSF53335">
    <property type="entry name" value="S-adenosyl-L-methionine-dependent methyltransferases"/>
    <property type="match status" value="1"/>
</dbReference>
<dbReference type="OrthoDB" id="9785995at2"/>
<dbReference type="RefSeq" id="WP_139082406.1">
    <property type="nucleotide sequence ID" value="NZ_VDFV01000023.1"/>
</dbReference>
<keyword evidence="4 6" id="KW-0808">Transferase</keyword>
<dbReference type="GO" id="GO:0005840">
    <property type="term" value="C:ribosome"/>
    <property type="evidence" value="ECO:0007669"/>
    <property type="project" value="UniProtKB-KW"/>
</dbReference>
<keyword evidence="3 6" id="KW-0489">Methyltransferase</keyword>
<evidence type="ECO:0000313" key="8">
    <source>
        <dbReference type="Proteomes" id="UP000305709"/>
    </source>
</evidence>
<name>A0A5C4NCQ5_9RHOB</name>
<dbReference type="InterPro" id="IPR050078">
    <property type="entry name" value="Ribosomal_L11_MeTrfase_PrmA"/>
</dbReference>
<keyword evidence="7" id="KW-0689">Ribosomal protein</keyword>
<protein>
    <recommendedName>
        <fullName evidence="6">Ribosomal protein L11 methyltransferase</fullName>
        <shortName evidence="6">L11 Mtase</shortName>
        <ecNumber evidence="6">2.1.1.-</ecNumber>
    </recommendedName>
</protein>
<accession>A0A5C4NCQ5</accession>
<dbReference type="GO" id="GO:0032259">
    <property type="term" value="P:methylation"/>
    <property type="evidence" value="ECO:0007669"/>
    <property type="project" value="UniProtKB-KW"/>
</dbReference>
<dbReference type="GO" id="GO:0005737">
    <property type="term" value="C:cytoplasm"/>
    <property type="evidence" value="ECO:0007669"/>
    <property type="project" value="UniProtKB-SubCell"/>
</dbReference>
<feature type="binding site" evidence="6">
    <location>
        <position position="226"/>
    </location>
    <ligand>
        <name>S-adenosyl-L-methionine</name>
        <dbReference type="ChEBI" id="CHEBI:59789"/>
    </ligand>
</feature>
<feature type="binding site" evidence="6">
    <location>
        <position position="155"/>
    </location>
    <ligand>
        <name>S-adenosyl-L-methionine</name>
        <dbReference type="ChEBI" id="CHEBI:59789"/>
    </ligand>
</feature>
<proteinExistence type="inferred from homology"/>
<dbReference type="Gene3D" id="3.40.50.150">
    <property type="entry name" value="Vaccinia Virus protein VP39"/>
    <property type="match status" value="1"/>
</dbReference>
<reference evidence="7 8" key="1">
    <citation type="submission" date="2019-06" db="EMBL/GenBank/DDBJ databases">
        <authorList>
            <person name="Jiang L."/>
        </authorList>
    </citation>
    <scope>NUCLEOTIDE SEQUENCE [LARGE SCALE GENOMIC DNA]</scope>
    <source>
        <strain evidence="7 8">YIM 48858</strain>
    </source>
</reference>
<dbReference type="HAMAP" id="MF_00735">
    <property type="entry name" value="Methyltr_PrmA"/>
    <property type="match status" value="1"/>
</dbReference>
<keyword evidence="2 6" id="KW-0963">Cytoplasm</keyword>
<organism evidence="7 8">
    <name type="scientific">Rubellimicrobium roseum</name>
    <dbReference type="NCBI Taxonomy" id="687525"/>
    <lineage>
        <taxon>Bacteria</taxon>
        <taxon>Pseudomonadati</taxon>
        <taxon>Pseudomonadota</taxon>
        <taxon>Alphaproteobacteria</taxon>
        <taxon>Rhodobacterales</taxon>
        <taxon>Roseobacteraceae</taxon>
        <taxon>Rubellimicrobium</taxon>
    </lineage>
</organism>
<gene>
    <name evidence="6" type="primary">prmA</name>
    <name evidence="7" type="ORF">FHG71_14470</name>
</gene>
<keyword evidence="7" id="KW-0687">Ribonucleoprotein</keyword>
<comment type="subcellular location">
    <subcellularLocation>
        <location evidence="6">Cytoplasm</location>
    </subcellularLocation>
</comment>
<dbReference type="PANTHER" id="PTHR43648">
    <property type="entry name" value="ELECTRON TRANSFER FLAVOPROTEIN BETA SUBUNIT LYSINE METHYLTRANSFERASE"/>
    <property type="match status" value="1"/>
</dbReference>
<evidence type="ECO:0000256" key="3">
    <source>
        <dbReference type="ARBA" id="ARBA00022603"/>
    </source>
</evidence>
<evidence type="ECO:0000313" key="7">
    <source>
        <dbReference type="EMBL" id="TNC68823.1"/>
    </source>
</evidence>
<evidence type="ECO:0000256" key="2">
    <source>
        <dbReference type="ARBA" id="ARBA00022490"/>
    </source>
</evidence>
<comment type="similarity">
    <text evidence="1 6">Belongs to the methyltransferase superfamily. PrmA family.</text>
</comment>
<evidence type="ECO:0000256" key="5">
    <source>
        <dbReference type="ARBA" id="ARBA00022691"/>
    </source>
</evidence>
<evidence type="ECO:0000256" key="6">
    <source>
        <dbReference type="HAMAP-Rule" id="MF_00735"/>
    </source>
</evidence>
<keyword evidence="8" id="KW-1185">Reference proteome</keyword>
<dbReference type="InterPro" id="IPR004498">
    <property type="entry name" value="Ribosomal_PrmA_MeTrfase"/>
</dbReference>
<dbReference type="AlphaFoldDB" id="A0A5C4NCQ5"/>
<dbReference type="CDD" id="cd02440">
    <property type="entry name" value="AdoMet_MTases"/>
    <property type="match status" value="1"/>
</dbReference>
<keyword evidence="5 6" id="KW-0949">S-adenosyl-L-methionine</keyword>
<dbReference type="EMBL" id="VDFV01000023">
    <property type="protein sequence ID" value="TNC68823.1"/>
    <property type="molecule type" value="Genomic_DNA"/>
</dbReference>
<comment type="function">
    <text evidence="6">Methylates ribosomal protein L11.</text>
</comment>
<dbReference type="Pfam" id="PF06325">
    <property type="entry name" value="PrmA"/>
    <property type="match status" value="1"/>
</dbReference>
<dbReference type="EC" id="2.1.1.-" evidence="6"/>
<feature type="binding site" evidence="6">
    <location>
        <position position="179"/>
    </location>
    <ligand>
        <name>S-adenosyl-L-methionine</name>
        <dbReference type="ChEBI" id="CHEBI:59789"/>
    </ligand>
</feature>
<evidence type="ECO:0000256" key="1">
    <source>
        <dbReference type="ARBA" id="ARBA00009741"/>
    </source>
</evidence>
<dbReference type="Proteomes" id="UP000305709">
    <property type="component" value="Unassembled WGS sequence"/>
</dbReference>
<feature type="binding site" evidence="6">
    <location>
        <position position="131"/>
    </location>
    <ligand>
        <name>S-adenosyl-L-methionine</name>
        <dbReference type="ChEBI" id="CHEBI:59789"/>
    </ligand>
</feature>
<comment type="caution">
    <text evidence="7">The sequence shown here is derived from an EMBL/GenBank/DDBJ whole genome shotgun (WGS) entry which is preliminary data.</text>
</comment>